<dbReference type="SMART" id="SM00421">
    <property type="entry name" value="HTH_LUXR"/>
    <property type="match status" value="1"/>
</dbReference>
<name>A0A2S0WD25_9CORY</name>
<dbReference type="InterPro" id="IPR000792">
    <property type="entry name" value="Tscrpt_reg_LuxR_C"/>
</dbReference>
<dbReference type="PRINTS" id="PR00038">
    <property type="entry name" value="HTHLUXR"/>
</dbReference>
<dbReference type="PROSITE" id="PS50043">
    <property type="entry name" value="HTH_LUXR_2"/>
    <property type="match status" value="1"/>
</dbReference>
<dbReference type="PROSITE" id="PS50110">
    <property type="entry name" value="RESPONSE_REGULATORY"/>
    <property type="match status" value="1"/>
</dbReference>
<dbReference type="KEGG" id="clia:C3E79_03500"/>
<protein>
    <submittedName>
        <fullName evidence="3">DNA-binding response regulator</fullName>
    </submittedName>
</protein>
<dbReference type="SMART" id="SM00448">
    <property type="entry name" value="REC"/>
    <property type="match status" value="1"/>
</dbReference>
<dbReference type="GO" id="GO:0003677">
    <property type="term" value="F:DNA binding"/>
    <property type="evidence" value="ECO:0007669"/>
    <property type="project" value="UniProtKB-KW"/>
</dbReference>
<keyword evidence="1" id="KW-0597">Phosphoprotein</keyword>
<dbReference type="SUPFAM" id="SSF46894">
    <property type="entry name" value="C-terminal effector domain of the bipartite response regulators"/>
    <property type="match status" value="1"/>
</dbReference>
<dbReference type="Pfam" id="PF00196">
    <property type="entry name" value="GerE"/>
    <property type="match status" value="1"/>
</dbReference>
<evidence type="ECO:0000256" key="1">
    <source>
        <dbReference type="ARBA" id="ARBA00022553"/>
    </source>
</evidence>
<dbReference type="PANTHER" id="PTHR43214">
    <property type="entry name" value="TWO-COMPONENT RESPONSE REGULATOR"/>
    <property type="match status" value="1"/>
</dbReference>
<accession>A0A2S0WD25</accession>
<dbReference type="GO" id="GO:0000160">
    <property type="term" value="P:phosphorelay signal transduction system"/>
    <property type="evidence" value="ECO:0007669"/>
    <property type="project" value="InterPro"/>
</dbReference>
<keyword evidence="4" id="KW-1185">Reference proteome</keyword>
<dbReference type="InterPro" id="IPR001789">
    <property type="entry name" value="Sig_transdc_resp-reg_receiver"/>
</dbReference>
<dbReference type="OrthoDB" id="9808843at2"/>
<dbReference type="CDD" id="cd17535">
    <property type="entry name" value="REC_NarL-like"/>
    <property type="match status" value="1"/>
</dbReference>
<keyword evidence="2 3" id="KW-0238">DNA-binding</keyword>
<proteinExistence type="predicted"/>
<dbReference type="CDD" id="cd06170">
    <property type="entry name" value="LuxR_C_like"/>
    <property type="match status" value="1"/>
</dbReference>
<evidence type="ECO:0000313" key="3">
    <source>
        <dbReference type="EMBL" id="AWB83666.1"/>
    </source>
</evidence>
<dbReference type="InterPro" id="IPR039420">
    <property type="entry name" value="WalR-like"/>
</dbReference>
<gene>
    <name evidence="3" type="ORF">C3E79_03500</name>
</gene>
<dbReference type="Gene3D" id="3.40.50.2300">
    <property type="match status" value="1"/>
</dbReference>
<dbReference type="InterPro" id="IPR016032">
    <property type="entry name" value="Sig_transdc_resp-reg_C-effctor"/>
</dbReference>
<dbReference type="AlphaFoldDB" id="A0A2S0WD25"/>
<dbReference type="RefSeq" id="WP_108403654.1">
    <property type="nucleotide sequence ID" value="NZ_CP026948.1"/>
</dbReference>
<dbReference type="Proteomes" id="UP000244754">
    <property type="component" value="Chromosome"/>
</dbReference>
<dbReference type="InterPro" id="IPR011006">
    <property type="entry name" value="CheY-like_superfamily"/>
</dbReference>
<reference evidence="4" key="1">
    <citation type="submission" date="2018-01" db="EMBL/GenBank/DDBJ databases">
        <authorList>
            <person name="Li J."/>
        </authorList>
    </citation>
    <scope>NUCLEOTIDE SEQUENCE [LARGE SCALE GENOMIC DNA]</scope>
    <source>
        <strain evidence="4">2184</strain>
    </source>
</reference>
<sequence length="207" mass="22049">MNTRDVAVILVDDHEMLLRGLTLVFDTIEGVSIAATTTDGARALELARQHGADVVVTDAQMPGVDGLGVVSRCAPEFPVLVLTTYDDSRLVSSLVEAGAAGYVLKDIAPEELARAVTAAADGGVVLDPRIARYAYASPADELAILTRAERAVARCVARGMNNREIAGELSLAEGTMKNHVSHLLRKLGARDRTALALRVADSLRYRD</sequence>
<dbReference type="InterPro" id="IPR058245">
    <property type="entry name" value="NreC/VraR/RcsB-like_REC"/>
</dbReference>
<dbReference type="GO" id="GO:0006355">
    <property type="term" value="P:regulation of DNA-templated transcription"/>
    <property type="evidence" value="ECO:0007669"/>
    <property type="project" value="InterPro"/>
</dbReference>
<dbReference type="Pfam" id="PF00072">
    <property type="entry name" value="Response_reg"/>
    <property type="match status" value="1"/>
</dbReference>
<dbReference type="EMBL" id="CP026948">
    <property type="protein sequence ID" value="AWB83666.1"/>
    <property type="molecule type" value="Genomic_DNA"/>
</dbReference>
<dbReference type="PROSITE" id="PS00622">
    <property type="entry name" value="HTH_LUXR_1"/>
    <property type="match status" value="1"/>
</dbReference>
<evidence type="ECO:0000313" key="4">
    <source>
        <dbReference type="Proteomes" id="UP000244754"/>
    </source>
</evidence>
<dbReference type="SUPFAM" id="SSF52172">
    <property type="entry name" value="CheY-like"/>
    <property type="match status" value="1"/>
</dbReference>
<organism evidence="3 4">
    <name type="scientific">Corynebacterium liangguodongii</name>
    <dbReference type="NCBI Taxonomy" id="2079535"/>
    <lineage>
        <taxon>Bacteria</taxon>
        <taxon>Bacillati</taxon>
        <taxon>Actinomycetota</taxon>
        <taxon>Actinomycetes</taxon>
        <taxon>Mycobacteriales</taxon>
        <taxon>Corynebacteriaceae</taxon>
        <taxon>Corynebacterium</taxon>
    </lineage>
</organism>
<evidence type="ECO:0000256" key="2">
    <source>
        <dbReference type="ARBA" id="ARBA00023125"/>
    </source>
</evidence>